<feature type="transmembrane region" description="Helical" evidence="1">
    <location>
        <begin position="123"/>
        <end position="141"/>
    </location>
</feature>
<keyword evidence="3" id="KW-1185">Reference proteome</keyword>
<organism evidence="2 3">
    <name type="scientific">Macrophomina phaseolina</name>
    <dbReference type="NCBI Taxonomy" id="35725"/>
    <lineage>
        <taxon>Eukaryota</taxon>
        <taxon>Fungi</taxon>
        <taxon>Dikarya</taxon>
        <taxon>Ascomycota</taxon>
        <taxon>Pezizomycotina</taxon>
        <taxon>Dothideomycetes</taxon>
        <taxon>Dothideomycetes incertae sedis</taxon>
        <taxon>Botryosphaeriales</taxon>
        <taxon>Botryosphaeriaceae</taxon>
        <taxon>Macrophomina</taxon>
    </lineage>
</organism>
<comment type="caution">
    <text evidence="2">The sequence shown here is derived from an EMBL/GenBank/DDBJ whole genome shotgun (WGS) entry which is preliminary data.</text>
</comment>
<evidence type="ECO:0000256" key="1">
    <source>
        <dbReference type="SAM" id="Phobius"/>
    </source>
</evidence>
<proteinExistence type="predicted"/>
<evidence type="ECO:0000313" key="2">
    <source>
        <dbReference type="EMBL" id="KAH7021806.1"/>
    </source>
</evidence>
<keyword evidence="1" id="KW-0472">Membrane</keyword>
<keyword evidence="1" id="KW-0812">Transmembrane</keyword>
<reference evidence="2 3" key="1">
    <citation type="journal article" date="2021" name="Nat. Commun.">
        <title>Genetic determinants of endophytism in the Arabidopsis root mycobiome.</title>
        <authorList>
            <person name="Mesny F."/>
            <person name="Miyauchi S."/>
            <person name="Thiergart T."/>
            <person name="Pickel B."/>
            <person name="Atanasova L."/>
            <person name="Karlsson M."/>
            <person name="Huettel B."/>
            <person name="Barry K.W."/>
            <person name="Haridas S."/>
            <person name="Chen C."/>
            <person name="Bauer D."/>
            <person name="Andreopoulos W."/>
            <person name="Pangilinan J."/>
            <person name="LaButti K."/>
            <person name="Riley R."/>
            <person name="Lipzen A."/>
            <person name="Clum A."/>
            <person name="Drula E."/>
            <person name="Henrissat B."/>
            <person name="Kohler A."/>
            <person name="Grigoriev I.V."/>
            <person name="Martin F.M."/>
            <person name="Hacquard S."/>
        </authorList>
    </citation>
    <scope>NUCLEOTIDE SEQUENCE [LARGE SCALE GENOMIC DNA]</scope>
    <source>
        <strain evidence="2 3">MPI-SDFR-AT-0080</strain>
    </source>
</reference>
<accession>A0ABQ8FTS4</accession>
<dbReference type="EMBL" id="JAGTJR010000063">
    <property type="protein sequence ID" value="KAH7021806.1"/>
    <property type="molecule type" value="Genomic_DNA"/>
</dbReference>
<dbReference type="Proteomes" id="UP000774617">
    <property type="component" value="Unassembled WGS sequence"/>
</dbReference>
<evidence type="ECO:0000313" key="3">
    <source>
        <dbReference type="Proteomes" id="UP000774617"/>
    </source>
</evidence>
<sequence length="149" mass="15448">MHLATDVGSDGLFQQKRVPVAFPRNKHAQSLFVVLPRPVPTILFLAGARVPHLLLARAMLSVGTAEAGLERGLACVAAVDVGVAVLGCGGALEFGVDVNGEVDFGGGTAEYLPGDACHAVGEHILAGVAVLLTTAVVHVYFRSRAPRSR</sequence>
<name>A0ABQ8FTS4_9PEZI</name>
<protein>
    <submittedName>
        <fullName evidence="2">Uncharacterized protein</fullName>
    </submittedName>
</protein>
<keyword evidence="1" id="KW-1133">Transmembrane helix</keyword>
<gene>
    <name evidence="2" type="ORF">B0J12DRAFT_389733</name>
</gene>